<dbReference type="EMBL" id="SOBT01000009">
    <property type="protein sequence ID" value="TDU28538.1"/>
    <property type="molecule type" value="Genomic_DNA"/>
</dbReference>
<evidence type="ECO:0000313" key="6">
    <source>
        <dbReference type="EMBL" id="TDU28538.1"/>
    </source>
</evidence>
<dbReference type="GO" id="GO:0003677">
    <property type="term" value="F:DNA binding"/>
    <property type="evidence" value="ECO:0007669"/>
    <property type="project" value="UniProtKB-KW"/>
</dbReference>
<evidence type="ECO:0000256" key="3">
    <source>
        <dbReference type="ARBA" id="ARBA00023125"/>
    </source>
</evidence>
<reference evidence="6 7" key="1">
    <citation type="submission" date="2019-03" db="EMBL/GenBank/DDBJ databases">
        <title>Genomic Encyclopedia of Type Strains, Phase IV (KMG-IV): sequencing the most valuable type-strain genomes for metagenomic binning, comparative biology and taxonomic classification.</title>
        <authorList>
            <person name="Goeker M."/>
        </authorList>
    </citation>
    <scope>NUCLEOTIDE SEQUENCE [LARGE SCALE GENOMIC DNA]</scope>
    <source>
        <strain evidence="6 7">DSM 26377</strain>
    </source>
</reference>
<organism evidence="6 7">
    <name type="scientific">Panacagrimonas perspica</name>
    <dbReference type="NCBI Taxonomy" id="381431"/>
    <lineage>
        <taxon>Bacteria</taxon>
        <taxon>Pseudomonadati</taxon>
        <taxon>Pseudomonadota</taxon>
        <taxon>Gammaproteobacteria</taxon>
        <taxon>Nevskiales</taxon>
        <taxon>Nevskiaceae</taxon>
        <taxon>Panacagrimonas</taxon>
    </lineage>
</organism>
<dbReference type="PRINTS" id="PR00039">
    <property type="entry name" value="HTHLYSR"/>
</dbReference>
<dbReference type="Proteomes" id="UP000295341">
    <property type="component" value="Unassembled WGS sequence"/>
</dbReference>
<evidence type="ECO:0000256" key="2">
    <source>
        <dbReference type="ARBA" id="ARBA00023015"/>
    </source>
</evidence>
<dbReference type="AlphaFoldDB" id="A0A4R7P4G1"/>
<evidence type="ECO:0000259" key="5">
    <source>
        <dbReference type="PROSITE" id="PS50931"/>
    </source>
</evidence>
<dbReference type="InterPro" id="IPR036390">
    <property type="entry name" value="WH_DNA-bd_sf"/>
</dbReference>
<dbReference type="Pfam" id="PF03466">
    <property type="entry name" value="LysR_substrate"/>
    <property type="match status" value="1"/>
</dbReference>
<keyword evidence="2" id="KW-0805">Transcription regulation</keyword>
<dbReference type="GO" id="GO:0032993">
    <property type="term" value="C:protein-DNA complex"/>
    <property type="evidence" value="ECO:0007669"/>
    <property type="project" value="TreeGrafter"/>
</dbReference>
<dbReference type="Gene3D" id="3.40.190.10">
    <property type="entry name" value="Periplasmic binding protein-like II"/>
    <property type="match status" value="2"/>
</dbReference>
<dbReference type="PANTHER" id="PTHR30346:SF17">
    <property type="entry name" value="LYSR FAMILY TRANSCRIPTIONAL REGULATOR"/>
    <property type="match status" value="1"/>
</dbReference>
<dbReference type="InterPro" id="IPR036388">
    <property type="entry name" value="WH-like_DNA-bd_sf"/>
</dbReference>
<sequence>MSLAGIELRHLRYFVAVVEQRTFRAAALRLHVSQPPLTRQIQQLEEALGVKLLERSARGADPTAAGKVFYTEARNLLALAQQAAERTRMAGEGRLGRIDIGVFGSAVLGAIPKIVQRFRLTHPHVELVLHSLDRLGQVKALRERRIAVGFNRYFAEEPDLSWEVIQTEHMSVVLPVQHPLADREVLSLAEIGKEPLILYPRTPRPGFIDQMMRMFHLRRITPHVSQEVDDMVTAVGLVASGFGLSLVTDSGCNLRVPGTVQIPLRKDDQATVDLCMIHRRDDDSPLLLEFLEVARELREPVETKVLARKPAVKKSVTKKKG</sequence>
<comment type="caution">
    <text evidence="6">The sequence shown here is derived from an EMBL/GenBank/DDBJ whole genome shotgun (WGS) entry which is preliminary data.</text>
</comment>
<dbReference type="PROSITE" id="PS50931">
    <property type="entry name" value="HTH_LYSR"/>
    <property type="match status" value="1"/>
</dbReference>
<gene>
    <name evidence="6" type="ORF">DFR24_2910</name>
</gene>
<dbReference type="RefSeq" id="WP_133882077.1">
    <property type="nucleotide sequence ID" value="NZ_MWIN01000011.1"/>
</dbReference>
<keyword evidence="7" id="KW-1185">Reference proteome</keyword>
<dbReference type="InterPro" id="IPR005119">
    <property type="entry name" value="LysR_subst-bd"/>
</dbReference>
<dbReference type="OrthoDB" id="5289754at2"/>
<dbReference type="PANTHER" id="PTHR30346">
    <property type="entry name" value="TRANSCRIPTIONAL DUAL REGULATOR HCAR-RELATED"/>
    <property type="match status" value="1"/>
</dbReference>
<dbReference type="SUPFAM" id="SSF46785">
    <property type="entry name" value="Winged helix' DNA-binding domain"/>
    <property type="match status" value="1"/>
</dbReference>
<keyword evidence="4" id="KW-0804">Transcription</keyword>
<comment type="similarity">
    <text evidence="1">Belongs to the LysR transcriptional regulatory family.</text>
</comment>
<dbReference type="SUPFAM" id="SSF53850">
    <property type="entry name" value="Periplasmic binding protein-like II"/>
    <property type="match status" value="1"/>
</dbReference>
<evidence type="ECO:0000256" key="1">
    <source>
        <dbReference type="ARBA" id="ARBA00009437"/>
    </source>
</evidence>
<dbReference type="Gene3D" id="1.10.10.10">
    <property type="entry name" value="Winged helix-like DNA-binding domain superfamily/Winged helix DNA-binding domain"/>
    <property type="match status" value="1"/>
</dbReference>
<dbReference type="InterPro" id="IPR000847">
    <property type="entry name" value="LysR_HTH_N"/>
</dbReference>
<evidence type="ECO:0000313" key="7">
    <source>
        <dbReference type="Proteomes" id="UP000295341"/>
    </source>
</evidence>
<name>A0A4R7P4G1_9GAMM</name>
<dbReference type="FunFam" id="1.10.10.10:FF:000001">
    <property type="entry name" value="LysR family transcriptional regulator"/>
    <property type="match status" value="1"/>
</dbReference>
<dbReference type="GO" id="GO:0003700">
    <property type="term" value="F:DNA-binding transcription factor activity"/>
    <property type="evidence" value="ECO:0007669"/>
    <property type="project" value="InterPro"/>
</dbReference>
<evidence type="ECO:0000256" key="4">
    <source>
        <dbReference type="ARBA" id="ARBA00023163"/>
    </source>
</evidence>
<protein>
    <submittedName>
        <fullName evidence="6">LysR family transcriptional regulator</fullName>
    </submittedName>
</protein>
<keyword evidence="3" id="KW-0238">DNA-binding</keyword>
<accession>A0A4R7P4G1</accession>
<dbReference type="Pfam" id="PF00126">
    <property type="entry name" value="HTH_1"/>
    <property type="match status" value="1"/>
</dbReference>
<feature type="domain" description="HTH lysR-type" evidence="5">
    <location>
        <begin position="6"/>
        <end position="63"/>
    </location>
</feature>
<proteinExistence type="inferred from homology"/>